<dbReference type="STRING" id="337451.A0A3S3PR84"/>
<dbReference type="EMBL" id="QPKB01000001">
    <property type="protein sequence ID" value="RWR71902.1"/>
    <property type="molecule type" value="Genomic_DNA"/>
</dbReference>
<keyword evidence="7" id="KW-1185">Reference proteome</keyword>
<dbReference type="GO" id="GO:0045010">
    <property type="term" value="P:actin nucleation"/>
    <property type="evidence" value="ECO:0007669"/>
    <property type="project" value="InterPro"/>
</dbReference>
<evidence type="ECO:0000313" key="6">
    <source>
        <dbReference type="EMBL" id="RWR71902.1"/>
    </source>
</evidence>
<dbReference type="PROSITE" id="PS51444">
    <property type="entry name" value="FH2"/>
    <property type="match status" value="1"/>
</dbReference>
<keyword evidence="4" id="KW-0812">Transmembrane</keyword>
<feature type="compositionally biased region" description="Acidic residues" evidence="3">
    <location>
        <begin position="1018"/>
        <end position="1027"/>
    </location>
</feature>
<proteinExistence type="inferred from homology"/>
<comment type="similarity">
    <text evidence="1">Belongs to the formin-like family. Class-I subfamily.</text>
</comment>
<evidence type="ECO:0000256" key="4">
    <source>
        <dbReference type="SAM" id="Phobius"/>
    </source>
</evidence>
<feature type="transmembrane region" description="Helical" evidence="4">
    <location>
        <begin position="6"/>
        <end position="25"/>
    </location>
</feature>
<protein>
    <recommendedName>
        <fullName evidence="2">Formin-like protein</fullName>
    </recommendedName>
</protein>
<organism evidence="6 7">
    <name type="scientific">Cinnamomum micranthum f. kanehirae</name>
    <dbReference type="NCBI Taxonomy" id="337451"/>
    <lineage>
        <taxon>Eukaryota</taxon>
        <taxon>Viridiplantae</taxon>
        <taxon>Streptophyta</taxon>
        <taxon>Embryophyta</taxon>
        <taxon>Tracheophyta</taxon>
        <taxon>Spermatophyta</taxon>
        <taxon>Magnoliopsida</taxon>
        <taxon>Magnoliidae</taxon>
        <taxon>Laurales</taxon>
        <taxon>Lauraceae</taxon>
        <taxon>Cinnamomum</taxon>
    </lineage>
</organism>
<comment type="caution">
    <text evidence="6">The sequence shown here is derived from an EMBL/GenBank/DDBJ whole genome shotgun (WGS) entry which is preliminary data.</text>
</comment>
<dbReference type="PANTHER" id="PTHR23213:SF368">
    <property type="entry name" value="HISTONE H3-K79 METHYLTRANSFERASE"/>
    <property type="match status" value="1"/>
</dbReference>
<accession>A0A3S3PR84</accession>
<dbReference type="InterPro" id="IPR027643">
    <property type="entry name" value="Formin-like_plant"/>
</dbReference>
<dbReference type="AlphaFoldDB" id="A0A3S3PR84"/>
<sequence>MSFLCLYYSLMFLSYTSLCLSYNPIPLYHRRLLHQPFFPLDSSPPSQPPSLSLSPSPSPSLPPPTPTTTFSSPSPSPATTSYSPPLPKFPSSTNAPPFFPFFPSPPPPPPSATTLATFPANISSLILPNNPPTRPKSPKLALSVLLPLIALSIIAVVLAFFLYRLRRSSAGKSAASDGHRLVPEDASLSTDAHKASVSGTGAEFLYLGTVVNSRGVDREGADSSDVVARNSPYQKLGSPELHPLPPLARQLHPTFVKNAAGGAAETEGGEGEDEEEEFFSPRVSLGGKESLGGMAFQMGLAAEAEKCRVGSLNFTTPSYPSSNSESPVQSRKSKCSSASASFGAKVPQVMSPTSNSPLSSFRSEVLHFKPPYSVSRSPSTSSKSPSPPPHISPEKPKTKSPNSVTIGVSGDNADEFLPRPMTPSPPKRKLPSPSPPCSPPERDIDKNPFRAVKISPVLGQKRSALTPTFGDPPPPPPLPPPGFWDNPIPSLPVHGPTCGPPAHVAPSRTAEGKNPVAVAPAELLENSDAVERNDDHARPKLKPLHWDKVRASSDRAMVWDQLKSSSFQLNEEMIETLFMCNSANSLPKETRSVPPWQNQENRVLDPKKSQNIAILLRALNVTKEEVCEALLDGEEFVLMLKMNFHCAFVLLFIAFKELYVCISPEESYLPNGNTDALGTELLETLLRMAPTKEEEIKLKEYKEDSPFKLGPAERFLKSVLDIPFAFKKVDAMLYVANFDSEVKYLKKSFETLEAACEELRSSRMFFKLLEAVLKTGNRMNVGTNRGDAHAFKLDTLLKLVDVKGADGKTTLLHFVVQEIIRYEGHRLSGNNNFLSSTKTLQHNLQDDVEFRKLGLQVVAGLSGELSNVKKAAAMESDVLSSYVSKLAGGIGKVAQVVRLNENASLKDSSRRFSLAMNEFLKKAEEEIIKIQAQESVTLSLVKEITEYFHGNSAKEEAHPFRIFMVVRDFLSILDQVCKEVGKINERTIVSSARQVPVSVNPSMPLVFPQLLGQRPDSSDDDDSTLSL</sequence>
<feature type="compositionally biased region" description="Low complexity" evidence="3">
    <location>
        <begin position="371"/>
        <end position="384"/>
    </location>
</feature>
<evidence type="ECO:0000259" key="5">
    <source>
        <dbReference type="PROSITE" id="PS51444"/>
    </source>
</evidence>
<dbReference type="InterPro" id="IPR042201">
    <property type="entry name" value="FH2_Formin_sf"/>
</dbReference>
<dbReference type="PANTHER" id="PTHR23213">
    <property type="entry name" value="FORMIN-RELATED"/>
    <property type="match status" value="1"/>
</dbReference>
<keyword evidence="4" id="KW-1133">Transmembrane helix</keyword>
<reference evidence="6 7" key="1">
    <citation type="journal article" date="2019" name="Nat. Plants">
        <title>Stout camphor tree genome fills gaps in understanding of flowering plant genome evolution.</title>
        <authorList>
            <person name="Chaw S.M."/>
            <person name="Liu Y.C."/>
            <person name="Wu Y.W."/>
            <person name="Wang H.Y."/>
            <person name="Lin C.I."/>
            <person name="Wu C.S."/>
            <person name="Ke H.M."/>
            <person name="Chang L.Y."/>
            <person name="Hsu C.Y."/>
            <person name="Yang H.T."/>
            <person name="Sudianto E."/>
            <person name="Hsu M.H."/>
            <person name="Wu K.P."/>
            <person name="Wang L.N."/>
            <person name="Leebens-Mack J.H."/>
            <person name="Tsai I.J."/>
        </authorList>
    </citation>
    <scope>NUCLEOTIDE SEQUENCE [LARGE SCALE GENOMIC DNA]</scope>
    <source>
        <strain evidence="7">cv. Chaw 1501</strain>
        <tissue evidence="6">Young leaves</tissue>
    </source>
</reference>
<dbReference type="Pfam" id="PF02181">
    <property type="entry name" value="FH2"/>
    <property type="match status" value="1"/>
</dbReference>
<feature type="compositionally biased region" description="Pro residues" evidence="3">
    <location>
        <begin position="56"/>
        <end position="66"/>
    </location>
</feature>
<feature type="compositionally biased region" description="Low complexity" evidence="3">
    <location>
        <begin position="43"/>
        <end position="55"/>
    </location>
</feature>
<keyword evidence="4" id="KW-0472">Membrane</keyword>
<evidence type="ECO:0000313" key="7">
    <source>
        <dbReference type="Proteomes" id="UP000283530"/>
    </source>
</evidence>
<evidence type="ECO:0000256" key="2">
    <source>
        <dbReference type="RuleBase" id="RU361260"/>
    </source>
</evidence>
<dbReference type="InterPro" id="IPR015425">
    <property type="entry name" value="FH2_Formin"/>
</dbReference>
<feature type="compositionally biased region" description="Low complexity" evidence="3">
    <location>
        <begin position="67"/>
        <end position="86"/>
    </location>
</feature>
<dbReference type="Gene3D" id="1.20.58.2220">
    <property type="entry name" value="Formin, FH2 domain"/>
    <property type="match status" value="1"/>
</dbReference>
<feature type="region of interest" description="Disordered" evidence="3">
    <location>
        <begin position="371"/>
        <end position="450"/>
    </location>
</feature>
<feature type="region of interest" description="Disordered" evidence="3">
    <location>
        <begin position="43"/>
        <end position="86"/>
    </location>
</feature>
<dbReference type="GO" id="GO:0051015">
    <property type="term" value="F:actin filament binding"/>
    <property type="evidence" value="ECO:0007669"/>
    <property type="project" value="InterPro"/>
</dbReference>
<feature type="compositionally biased region" description="Acidic residues" evidence="3">
    <location>
        <begin position="267"/>
        <end position="278"/>
    </location>
</feature>
<evidence type="ECO:0000256" key="1">
    <source>
        <dbReference type="ARBA" id="ARBA00025793"/>
    </source>
</evidence>
<feature type="region of interest" description="Disordered" evidence="3">
    <location>
        <begin position="1008"/>
        <end position="1027"/>
    </location>
</feature>
<dbReference type="SUPFAM" id="SSF101447">
    <property type="entry name" value="Formin homology 2 domain (FH2 domain)"/>
    <property type="match status" value="1"/>
</dbReference>
<name>A0A3S3PR84_9MAGN</name>
<feature type="domain" description="FH2" evidence="5">
    <location>
        <begin position="531"/>
        <end position="999"/>
    </location>
</feature>
<feature type="transmembrane region" description="Helical" evidence="4">
    <location>
        <begin position="140"/>
        <end position="163"/>
    </location>
</feature>
<evidence type="ECO:0000256" key="3">
    <source>
        <dbReference type="SAM" id="MobiDB-lite"/>
    </source>
</evidence>
<dbReference type="Proteomes" id="UP000283530">
    <property type="component" value="Unassembled WGS sequence"/>
</dbReference>
<feature type="region of interest" description="Disordered" evidence="3">
    <location>
        <begin position="261"/>
        <end position="281"/>
    </location>
</feature>
<gene>
    <name evidence="6" type="ORF">CKAN_00008600</name>
</gene>
<dbReference type="OrthoDB" id="1668162at2759"/>
<dbReference type="SMART" id="SM00498">
    <property type="entry name" value="FH2"/>
    <property type="match status" value="1"/>
</dbReference>